<dbReference type="AlphaFoldDB" id="A0AAV2ECG9"/>
<gene>
    <name evidence="1" type="ORF">LTRI10_LOCUS24795</name>
</gene>
<dbReference type="Proteomes" id="UP001497516">
    <property type="component" value="Chromosome 4"/>
</dbReference>
<organism evidence="1 2">
    <name type="scientific">Linum trigynum</name>
    <dbReference type="NCBI Taxonomy" id="586398"/>
    <lineage>
        <taxon>Eukaryota</taxon>
        <taxon>Viridiplantae</taxon>
        <taxon>Streptophyta</taxon>
        <taxon>Embryophyta</taxon>
        <taxon>Tracheophyta</taxon>
        <taxon>Spermatophyta</taxon>
        <taxon>Magnoliopsida</taxon>
        <taxon>eudicotyledons</taxon>
        <taxon>Gunneridae</taxon>
        <taxon>Pentapetalae</taxon>
        <taxon>rosids</taxon>
        <taxon>fabids</taxon>
        <taxon>Malpighiales</taxon>
        <taxon>Linaceae</taxon>
        <taxon>Linum</taxon>
    </lineage>
</organism>
<protein>
    <submittedName>
        <fullName evidence="1">Uncharacterized protein</fullName>
    </submittedName>
</protein>
<sequence>MGLQGFLAPCTTTDGSNHRGLRWQASMGHARALVGTVSASIRGRRRFRGRAGDIHAHTVRGRRPRLMRARNRIEVAMCNRGGTIMPSTGGCGGFVEEVWAGILGVDRPRIIVWWVRIIVWWAGILV</sequence>
<keyword evidence="2" id="KW-1185">Reference proteome</keyword>
<reference evidence="1 2" key="1">
    <citation type="submission" date="2024-04" db="EMBL/GenBank/DDBJ databases">
        <authorList>
            <person name="Fracassetti M."/>
        </authorList>
    </citation>
    <scope>NUCLEOTIDE SEQUENCE [LARGE SCALE GENOMIC DNA]</scope>
</reference>
<evidence type="ECO:0000313" key="2">
    <source>
        <dbReference type="Proteomes" id="UP001497516"/>
    </source>
</evidence>
<proteinExistence type="predicted"/>
<evidence type="ECO:0000313" key="1">
    <source>
        <dbReference type="EMBL" id="CAL1383529.1"/>
    </source>
</evidence>
<dbReference type="EMBL" id="OZ034817">
    <property type="protein sequence ID" value="CAL1383529.1"/>
    <property type="molecule type" value="Genomic_DNA"/>
</dbReference>
<accession>A0AAV2ECG9</accession>
<name>A0AAV2ECG9_9ROSI</name>